<evidence type="ECO:0000313" key="2">
    <source>
        <dbReference type="EMBL" id="QLD12469.1"/>
    </source>
</evidence>
<gene>
    <name evidence="2" type="ORF">HW566_12245</name>
</gene>
<feature type="transmembrane region" description="Helical" evidence="1">
    <location>
        <begin position="197"/>
        <end position="225"/>
    </location>
</feature>
<feature type="transmembrane region" description="Helical" evidence="1">
    <location>
        <begin position="245"/>
        <end position="269"/>
    </location>
</feature>
<proteinExistence type="predicted"/>
<feature type="transmembrane region" description="Helical" evidence="1">
    <location>
        <begin position="170"/>
        <end position="190"/>
    </location>
</feature>
<organism evidence="2 3">
    <name type="scientific">Microbacterium oleivorans</name>
    <dbReference type="NCBI Taxonomy" id="273677"/>
    <lineage>
        <taxon>Bacteria</taxon>
        <taxon>Bacillati</taxon>
        <taxon>Actinomycetota</taxon>
        <taxon>Actinomycetes</taxon>
        <taxon>Micrococcales</taxon>
        <taxon>Microbacteriaceae</taxon>
        <taxon>Microbacterium</taxon>
    </lineage>
</organism>
<dbReference type="EMBL" id="CP058316">
    <property type="protein sequence ID" value="QLD12469.1"/>
    <property type="molecule type" value="Genomic_DNA"/>
</dbReference>
<evidence type="ECO:0000313" key="3">
    <source>
        <dbReference type="Proteomes" id="UP000509638"/>
    </source>
</evidence>
<feature type="transmembrane region" description="Helical" evidence="1">
    <location>
        <begin position="125"/>
        <end position="158"/>
    </location>
</feature>
<feature type="transmembrane region" description="Helical" evidence="1">
    <location>
        <begin position="17"/>
        <end position="40"/>
    </location>
</feature>
<feature type="transmembrane region" description="Helical" evidence="1">
    <location>
        <begin position="78"/>
        <end position="97"/>
    </location>
</feature>
<dbReference type="RefSeq" id="WP_178013251.1">
    <property type="nucleotide sequence ID" value="NZ_CP058316.1"/>
</dbReference>
<reference evidence="2 3" key="1">
    <citation type="submission" date="2020-06" db="EMBL/GenBank/DDBJ databases">
        <authorList>
            <person name="Jo H."/>
        </authorList>
    </citation>
    <scope>NUCLEOTIDE SEQUENCE [LARGE SCALE GENOMIC DNA]</scope>
    <source>
        <strain evidence="2 3">I46</strain>
    </source>
</reference>
<keyword evidence="1" id="KW-0472">Membrane</keyword>
<name>A0A7D5FA51_9MICO</name>
<protein>
    <submittedName>
        <fullName evidence="2">Uncharacterized protein</fullName>
    </submittedName>
</protein>
<accession>A0A7D5FA51</accession>
<evidence type="ECO:0000256" key="1">
    <source>
        <dbReference type="SAM" id="Phobius"/>
    </source>
</evidence>
<keyword evidence="1" id="KW-0812">Transmembrane</keyword>
<sequence length="274" mass="26782">MVRAELLGIVTTTATKVAVAVAMLGLIMTQLVFVTLIPALTRGDLGPGAAALGDDLPSVDLADRAAQLDALSPLGTTMGGGSVGLALIAIVLLGVLAGTSDDRYGGMVGAVLASPRRPRVVMGKAAAVGIVGGVVGVILALVSLLTLAGSLAITGISFAPALGELAGTSARGVLVVASLAIVGLGVGIVCRSQLTGVLVMIGILIAEPILTAVAHLVGGGAQVVWTQFLPLALAQNVIHGGSITVNGAVAIGALLAVTAAVLAAASFSLSRRDV</sequence>
<keyword evidence="1" id="KW-1133">Transmembrane helix</keyword>
<dbReference type="AlphaFoldDB" id="A0A7D5FA51"/>
<dbReference type="Proteomes" id="UP000509638">
    <property type="component" value="Chromosome"/>
</dbReference>